<dbReference type="EMBL" id="LPNN01000002">
    <property type="protein sequence ID" value="OEJ91733.1"/>
    <property type="molecule type" value="Genomic_DNA"/>
</dbReference>
<evidence type="ECO:0000256" key="4">
    <source>
        <dbReference type="ARBA" id="ARBA00023136"/>
    </source>
</evidence>
<evidence type="ECO:0000256" key="2">
    <source>
        <dbReference type="ARBA" id="ARBA00022692"/>
    </source>
</evidence>
<dbReference type="SUPFAM" id="SSF103506">
    <property type="entry name" value="Mitochondrial carrier"/>
    <property type="match status" value="1"/>
</dbReference>
<keyword evidence="3" id="KW-1133">Transmembrane helix</keyword>
<organism evidence="5 6">
    <name type="scientific">Hanseniaspora uvarum</name>
    <name type="common">Yeast</name>
    <name type="synonym">Kloeckera apiculata</name>
    <dbReference type="NCBI Taxonomy" id="29833"/>
    <lineage>
        <taxon>Eukaryota</taxon>
        <taxon>Fungi</taxon>
        <taxon>Dikarya</taxon>
        <taxon>Ascomycota</taxon>
        <taxon>Saccharomycotina</taxon>
        <taxon>Saccharomycetes</taxon>
        <taxon>Saccharomycodales</taxon>
        <taxon>Saccharomycodaceae</taxon>
        <taxon>Hanseniaspora</taxon>
    </lineage>
</organism>
<dbReference type="OrthoDB" id="77989at2759"/>
<evidence type="ECO:0000313" key="6">
    <source>
        <dbReference type="Proteomes" id="UP000095358"/>
    </source>
</evidence>
<protein>
    <submittedName>
        <fullName evidence="5">Mitochondrial fusion and transport protein UGO1</fullName>
    </submittedName>
</protein>
<gene>
    <name evidence="5" type="ORF">AWRI3580_g880</name>
</gene>
<dbReference type="AlphaFoldDB" id="A0A1E5RYD1"/>
<proteinExistence type="predicted"/>
<dbReference type="GO" id="GO:0016020">
    <property type="term" value="C:membrane"/>
    <property type="evidence" value="ECO:0007669"/>
    <property type="project" value="UniProtKB-SubCell"/>
</dbReference>
<dbReference type="InterPro" id="IPR023395">
    <property type="entry name" value="MCP_dom_sf"/>
</dbReference>
<keyword evidence="2" id="KW-0812">Transmembrane</keyword>
<evidence type="ECO:0000313" key="5">
    <source>
        <dbReference type="EMBL" id="OEJ91733.1"/>
    </source>
</evidence>
<accession>A0A1E5RYD1</accession>
<dbReference type="Proteomes" id="UP000095358">
    <property type="component" value="Unassembled WGS sequence"/>
</dbReference>
<comment type="subcellular location">
    <subcellularLocation>
        <location evidence="1">Membrane</location>
    </subcellularLocation>
</comment>
<dbReference type="STRING" id="29833.A0A1E5RYD1"/>
<evidence type="ECO:0000256" key="3">
    <source>
        <dbReference type="ARBA" id="ARBA00022989"/>
    </source>
</evidence>
<dbReference type="Gene3D" id="1.50.40.10">
    <property type="entry name" value="Mitochondrial carrier domain"/>
    <property type="match status" value="1"/>
</dbReference>
<name>A0A1E5RYD1_HANUV</name>
<reference evidence="6" key="1">
    <citation type="journal article" date="2016" name="Genome Announc.">
        <title>Genome sequences of three species of Hanseniaspora isolated from spontaneous wine fermentations.</title>
        <authorList>
            <person name="Sternes P.R."/>
            <person name="Lee D."/>
            <person name="Kutyna D.R."/>
            <person name="Borneman A.R."/>
        </authorList>
    </citation>
    <scope>NUCLEOTIDE SEQUENCE [LARGE SCALE GENOMIC DNA]</scope>
    <source>
        <strain evidence="6">AWRI3580</strain>
    </source>
</reference>
<dbReference type="VEuPathDB" id="FungiDB:AWRI3580_g880"/>
<comment type="caution">
    <text evidence="5">The sequence shown here is derived from an EMBL/GenBank/DDBJ whole genome shotgun (WGS) entry which is preliminary data.</text>
</comment>
<keyword evidence="4" id="KW-0472">Membrane</keyword>
<evidence type="ECO:0000256" key="1">
    <source>
        <dbReference type="ARBA" id="ARBA00004370"/>
    </source>
</evidence>
<sequence>MDSSKDSLSGSKITNTSDLRSYYNPLTFNADYDVRYIPKEGIIDKNGLPLVSKLKSLTNLVKQQENKRLSPNTNDLNWWIKFKNENSDSQLNEEIRSLGTSGSLNIMNGKYYEGMRRPYLSDFFDLKKLSRLMNAFGIKFIKVYVKHLLIQPFVISKTFLQIHDFENDDGNSDGVEIHINPDVNNNIIVTPPEADQPVYFKERGNAEEAEQINTDSAELHRSEEPETGSTVFVEGGTYYHKVYKIHPTSSNTTNVIKSIYKVEGIFGVVRSNNTTFIYNFFNGTLEAWINGFLSPFLNIPDPNYVDVALSNNIVSSIILALSSTIITGLILLPLELVNMKFIITKLRHIHFHRSMKVHIKNLNFKDFFMNLLINPKNLKLLIFQALNRLNTAIYHKSLLQTVLLRNVFEIDKFNDYKRYETGNFIIKFIQLLVKVPLDNLYKREQVNYLVDVHRSEEHCPLPIRNKNDLVIVPYREIPLVSYFTDYENFKGLWKGYKMELLGVGCGYLERLLDTDRELTIEEKF</sequence>
<keyword evidence="6" id="KW-1185">Reference proteome</keyword>